<feature type="compositionally biased region" description="Basic and acidic residues" evidence="1">
    <location>
        <begin position="1"/>
        <end position="10"/>
    </location>
</feature>
<accession>A0A6G1GHP9</accession>
<reference evidence="4" key="2">
    <citation type="submission" date="2020-04" db="EMBL/GenBank/DDBJ databases">
        <authorList>
            <consortium name="NCBI Genome Project"/>
        </authorList>
    </citation>
    <scope>NUCLEOTIDE SEQUENCE</scope>
    <source>
        <strain evidence="4">CBS 781.70</strain>
    </source>
</reference>
<evidence type="ECO:0000313" key="4">
    <source>
        <dbReference type="RefSeq" id="XP_033539165.1"/>
    </source>
</evidence>
<dbReference type="EMBL" id="ML975149">
    <property type="protein sequence ID" value="KAF1817534.1"/>
    <property type="molecule type" value="Genomic_DNA"/>
</dbReference>
<dbReference type="AlphaFoldDB" id="A0A6G1GHP9"/>
<dbReference type="RefSeq" id="XP_033539165.1">
    <property type="nucleotide sequence ID" value="XM_033674503.1"/>
</dbReference>
<protein>
    <submittedName>
        <fullName evidence="2 4">Uncharacterized protein</fullName>
    </submittedName>
</protein>
<dbReference type="GeneID" id="54415073"/>
<reference evidence="4" key="3">
    <citation type="submission" date="2025-04" db="UniProtKB">
        <authorList>
            <consortium name="RefSeq"/>
        </authorList>
    </citation>
    <scope>IDENTIFICATION</scope>
    <source>
        <strain evidence="4">CBS 781.70</strain>
    </source>
</reference>
<reference evidence="2 4" key="1">
    <citation type="submission" date="2020-01" db="EMBL/GenBank/DDBJ databases">
        <authorList>
            <consortium name="DOE Joint Genome Institute"/>
            <person name="Haridas S."/>
            <person name="Albert R."/>
            <person name="Binder M."/>
            <person name="Bloem J."/>
            <person name="Labutti K."/>
            <person name="Salamov A."/>
            <person name="Andreopoulos B."/>
            <person name="Baker S.E."/>
            <person name="Barry K."/>
            <person name="Bills G."/>
            <person name="Bluhm B.H."/>
            <person name="Cannon C."/>
            <person name="Castanera R."/>
            <person name="Culley D.E."/>
            <person name="Daum C."/>
            <person name="Ezra D."/>
            <person name="Gonzalez J.B."/>
            <person name="Henrissat B."/>
            <person name="Kuo A."/>
            <person name="Liang C."/>
            <person name="Lipzen A."/>
            <person name="Lutzoni F."/>
            <person name="Magnuson J."/>
            <person name="Mondo S."/>
            <person name="Nolan M."/>
            <person name="Ohm R."/>
            <person name="Pangilinan J."/>
            <person name="Park H.-J."/>
            <person name="Ramirez L."/>
            <person name="Alfaro M."/>
            <person name="Sun H."/>
            <person name="Tritt A."/>
            <person name="Yoshinaga Y."/>
            <person name="Zwiers L.-H."/>
            <person name="Turgeon B.G."/>
            <person name="Goodwin S.B."/>
            <person name="Spatafora J.W."/>
            <person name="Crous P.W."/>
            <person name="Grigoriev I.V."/>
        </authorList>
    </citation>
    <scope>NUCLEOTIDE SEQUENCE</scope>
    <source>
        <strain evidence="2 4">CBS 781.70</strain>
    </source>
</reference>
<keyword evidence="3" id="KW-1185">Reference proteome</keyword>
<gene>
    <name evidence="2 4" type="ORF">P152DRAFT_22293</name>
</gene>
<evidence type="ECO:0000313" key="2">
    <source>
        <dbReference type="EMBL" id="KAF1817534.1"/>
    </source>
</evidence>
<evidence type="ECO:0000313" key="3">
    <source>
        <dbReference type="Proteomes" id="UP000504638"/>
    </source>
</evidence>
<organism evidence="2">
    <name type="scientific">Eremomyces bilateralis CBS 781.70</name>
    <dbReference type="NCBI Taxonomy" id="1392243"/>
    <lineage>
        <taxon>Eukaryota</taxon>
        <taxon>Fungi</taxon>
        <taxon>Dikarya</taxon>
        <taxon>Ascomycota</taxon>
        <taxon>Pezizomycotina</taxon>
        <taxon>Dothideomycetes</taxon>
        <taxon>Dothideomycetes incertae sedis</taxon>
        <taxon>Eremomycetales</taxon>
        <taxon>Eremomycetaceae</taxon>
        <taxon>Eremomyces</taxon>
    </lineage>
</organism>
<feature type="region of interest" description="Disordered" evidence="1">
    <location>
        <begin position="1"/>
        <end position="135"/>
    </location>
</feature>
<dbReference type="Proteomes" id="UP000504638">
    <property type="component" value="Unplaced"/>
</dbReference>
<evidence type="ECO:0000256" key="1">
    <source>
        <dbReference type="SAM" id="MobiDB-lite"/>
    </source>
</evidence>
<sequence>MCLMSKEKPSRSRKRPLSQEEYLLPNRVVTTKRRATDHNVYARRSTRRTAQNHTSTIPRKYAEASAYAPPPVLHGHGVRRAPPQPLEHRTTRTHRSQSHQPEPAPKVQNPTRERANTRKKRTPLPNGPSTQNATDSSHYAQTYYAQPRVHHHQHYHSANHTGHVLDNNFAGRAAANTVLESVRRDAFRSSHGRLRRVPAVDLANVRTPFTWDYAHSQHQAHYAPSYAPVATWA</sequence>
<feature type="compositionally biased region" description="Polar residues" evidence="1">
    <location>
        <begin position="48"/>
        <end position="57"/>
    </location>
</feature>
<proteinExistence type="predicted"/>
<name>A0A6G1GHP9_9PEZI</name>